<comment type="caution">
    <text evidence="3">The sequence shown here is derived from an EMBL/GenBank/DDBJ whole genome shotgun (WGS) entry which is preliminary data.</text>
</comment>
<organism evidence="3 4">
    <name type="scientific">Trichinella britovi</name>
    <name type="common">Parasitic roundworm</name>
    <dbReference type="NCBI Taxonomy" id="45882"/>
    <lineage>
        <taxon>Eukaryota</taxon>
        <taxon>Metazoa</taxon>
        <taxon>Ecdysozoa</taxon>
        <taxon>Nematoda</taxon>
        <taxon>Enoplea</taxon>
        <taxon>Dorylaimia</taxon>
        <taxon>Trichinellida</taxon>
        <taxon>Trichinellidae</taxon>
        <taxon>Trichinella</taxon>
    </lineage>
</organism>
<dbReference type="OrthoDB" id="70874at2759"/>
<keyword evidence="4" id="KW-1185">Reference proteome</keyword>
<dbReference type="Proteomes" id="UP000054653">
    <property type="component" value="Unassembled WGS sequence"/>
</dbReference>
<reference evidence="3 4" key="1">
    <citation type="submission" date="2015-01" db="EMBL/GenBank/DDBJ databases">
        <title>Evolution of Trichinella species and genotypes.</title>
        <authorList>
            <person name="Korhonen P.K."/>
            <person name="Edoardo P."/>
            <person name="Giuseppe L.R."/>
            <person name="Gasser R.B."/>
        </authorList>
    </citation>
    <scope>NUCLEOTIDE SEQUENCE [LARGE SCALE GENOMIC DNA]</scope>
    <source>
        <strain evidence="3">ISS120</strain>
    </source>
</reference>
<dbReference type="STRING" id="45882.A0A0V1D7J3"/>
<feature type="domain" description="EB" evidence="2">
    <location>
        <begin position="545"/>
        <end position="592"/>
    </location>
</feature>
<keyword evidence="1" id="KW-0472">Membrane</keyword>
<feature type="transmembrane region" description="Helical" evidence="1">
    <location>
        <begin position="443"/>
        <end position="467"/>
    </location>
</feature>
<feature type="transmembrane region" description="Helical" evidence="1">
    <location>
        <begin position="58"/>
        <end position="75"/>
    </location>
</feature>
<proteinExistence type="predicted"/>
<evidence type="ECO:0000259" key="2">
    <source>
        <dbReference type="Pfam" id="PF01683"/>
    </source>
</evidence>
<dbReference type="SMART" id="SM00289">
    <property type="entry name" value="WR1"/>
    <property type="match status" value="2"/>
</dbReference>
<dbReference type="OMA" id="VIKEPEC"/>
<dbReference type="CDD" id="cd21865">
    <property type="entry name" value="DEUBAD_NFRKB"/>
    <property type="match status" value="1"/>
</dbReference>
<dbReference type="PANTHER" id="PTHR13052">
    <property type="entry name" value="NFRKB-RELATED"/>
    <property type="match status" value="1"/>
</dbReference>
<feature type="transmembrane region" description="Helical" evidence="1">
    <location>
        <begin position="12"/>
        <end position="30"/>
    </location>
</feature>
<dbReference type="InterPro" id="IPR024867">
    <property type="entry name" value="NFRKB"/>
</dbReference>
<dbReference type="InterPro" id="IPR006149">
    <property type="entry name" value="EB_dom"/>
</dbReference>
<dbReference type="Pfam" id="PF01683">
    <property type="entry name" value="EB"/>
    <property type="match status" value="1"/>
</dbReference>
<evidence type="ECO:0000313" key="3">
    <source>
        <dbReference type="EMBL" id="KRY57509.1"/>
    </source>
</evidence>
<keyword evidence="1" id="KW-1133">Transmembrane helix</keyword>
<dbReference type="InterPro" id="IPR006150">
    <property type="entry name" value="Cys_repeat_1"/>
</dbReference>
<sequence>MANAHDRQLIRKGLYAAAAVALSDSVLLAMRSVGSLNCLQAVIVDSELFLNMNKTTDQVLYAFLHLCAILFFNNAQGKQRRSSSLSSHTPLYVEVPGEDVTNKKPQSLQPNYPFLYNDISFDLPYKWIRNDEAFFEIVSFASWKKLSNEQKKHLRKFLPKFADEEEEEQIVRKILDPKCNFYFGSPLVKFYDKLQVGWYHRQKRPVFQYLLNSQRMQYEVFIRNYYSSMLKTLIVRRQKILSAVVESNPIPTFDKPRSVLTNRLSDSALYRRAMMRARLIIMNCKAKVNETNYSSDDEDIKDLPKLCNTTFHKSSDDVATLSSLKRLDSVDLDLYKSVENIDLKRMLADYRILRKTKRHHTAFDFSDVDLEGIIARCGMQQYAAKQLERMKLRISGEAGADLKKGKKLRPLFSPERIVFRINKRHAILEDAFLKSDTIMIRRIILLFTIAMTMFIFVKGFLLGHVGYECTSKRECFQQFSQCRFDRCLCQNGYSYHYVGSNISCVKYPKLHEHCQQDDDYRIEKCADKHTICVNGTCVCKHLYKEKNGACIYDAKKLMDPCDHDRQCTTPFTQCYQGLCHCRPGFFNISGTCKPSKYYCPYGKPLMKKNSVHYCKISYKKSTDDCPAGSYCVPISNWIQEGNCREDNVIKGFCCPKPPSDVEVKPICPFGSSITNAASDIECKAGWIHIDTYSGRHPICCPRACPPGFILIGNDCYENFLPPGAHCEHNQQCECGICDKNFSNNMGKTCICKKGTLLLYGKCYKPECFYGDPAKDPVTNRTLSCSETNLNCPHSFICYTEFNLCCPLMPIYGQ</sequence>
<dbReference type="EMBL" id="JYDI01000030">
    <property type="protein sequence ID" value="KRY57509.1"/>
    <property type="molecule type" value="Genomic_DNA"/>
</dbReference>
<evidence type="ECO:0000256" key="1">
    <source>
        <dbReference type="SAM" id="Phobius"/>
    </source>
</evidence>
<gene>
    <name evidence="3" type="primary">nfrkb</name>
    <name evidence="3" type="ORF">T03_7230</name>
</gene>
<accession>A0A0V1D7J3</accession>
<dbReference type="GO" id="GO:0031011">
    <property type="term" value="C:Ino80 complex"/>
    <property type="evidence" value="ECO:0007669"/>
    <property type="project" value="InterPro"/>
</dbReference>
<dbReference type="AlphaFoldDB" id="A0A0V1D7J3"/>
<name>A0A0V1D7J3_TRIBR</name>
<keyword evidence="1" id="KW-0812">Transmembrane</keyword>
<evidence type="ECO:0000313" key="4">
    <source>
        <dbReference type="Proteomes" id="UP000054653"/>
    </source>
</evidence>
<protein>
    <submittedName>
        <fullName evidence="3">Nuclear factor related to kappa-B-binding protein</fullName>
    </submittedName>
</protein>